<dbReference type="Proteomes" id="UP001231189">
    <property type="component" value="Unassembled WGS sequence"/>
</dbReference>
<evidence type="ECO:0000256" key="5">
    <source>
        <dbReference type="ARBA" id="ARBA00022807"/>
    </source>
</evidence>
<feature type="domain" description="Peptidase C1A papain C-terminal" evidence="9">
    <location>
        <begin position="378"/>
        <end position="593"/>
    </location>
</feature>
<feature type="compositionally biased region" description="Basic and acidic residues" evidence="8">
    <location>
        <begin position="1"/>
        <end position="10"/>
    </location>
</feature>
<feature type="domain" description="Peptidase C1A papain C-terminal" evidence="9">
    <location>
        <begin position="125"/>
        <end position="323"/>
    </location>
</feature>
<dbReference type="PROSITE" id="PS00139">
    <property type="entry name" value="THIOL_PROTEASE_CYS"/>
    <property type="match status" value="2"/>
</dbReference>
<evidence type="ECO:0000256" key="8">
    <source>
        <dbReference type="SAM" id="MobiDB-lite"/>
    </source>
</evidence>
<protein>
    <submittedName>
        <fullName evidence="11">Uncharacterized protein</fullName>
    </submittedName>
</protein>
<keyword evidence="2" id="KW-0645">Protease</keyword>
<dbReference type="Gene3D" id="3.90.70.10">
    <property type="entry name" value="Cysteine proteinases"/>
    <property type="match status" value="2"/>
</dbReference>
<dbReference type="CDD" id="cd02248">
    <property type="entry name" value="Peptidase_C1A"/>
    <property type="match status" value="2"/>
</dbReference>
<name>A0AAD8X3P7_LOLMU</name>
<dbReference type="Pfam" id="PF08246">
    <property type="entry name" value="Inhibitor_I29"/>
    <property type="match status" value="2"/>
</dbReference>
<feature type="domain" description="Cathepsin propeptide inhibitor" evidence="10">
    <location>
        <begin position="292"/>
        <end position="348"/>
    </location>
</feature>
<feature type="region of interest" description="Disordered" evidence="8">
    <location>
        <begin position="1"/>
        <end position="20"/>
    </location>
</feature>
<sequence>MARHGDEAHHGTNLGKAMNHVNHEDARELNDDLSMLARHESWMVQYGRVYKDATEKAQRFEIFKDNARFIESFNAGGRKFWLNINQFADLSNDEFKATKTNKGFIPNKVKVPTGFRYENMSLEALPATVDWRTKGAVTPVKDQGQCGCCWAFSAVAATEGIVKISTGTLISLSEQELVDCDVHGEDQGCEGGLMDDAFKFIIKNGGLTKESSYPYSAADGKCKSGSSSAATIKSYEDVPTNDEGALMKAVASQPVSVAVDGGDMTFQFYSGGVMTGSCARELNDDLSMVARHESWMVQYGRVYKDAAEKAQRFEIFKANARFIESFNAEGRKFWLNINQFADLSNDEFKATKTNKGFISNKGKVSTRFRYENMSLDALPTTVDWRTKGAVTPVKDQGQCGCCWAFSAVAATEGIVKISTGTLISLSEQELVDCDVHGEDQGCEGGLMDDAFKFIIKNGGLTKESSYPYSAADGKCKSRSSSAATIKSYEDVPTNDEGALMKAVASQPVSVAVDGGDMTFQFYSGGVMTGSCGTDLDHGIAAIGYGTTSDGTKYWLLKNSWGTTWGENGFLRMEKDIADKKGMCGLAMEPSYPTA</sequence>
<keyword evidence="5" id="KW-0788">Thiol protease</keyword>
<dbReference type="InterPro" id="IPR000169">
    <property type="entry name" value="Pept_cys_AS"/>
</dbReference>
<dbReference type="PANTHER" id="PTHR12411">
    <property type="entry name" value="CYSTEINE PROTEASE FAMILY C1-RELATED"/>
    <property type="match status" value="1"/>
</dbReference>
<dbReference type="EMBL" id="JAUUTY010000001">
    <property type="protein sequence ID" value="KAK1693047.1"/>
    <property type="molecule type" value="Genomic_DNA"/>
</dbReference>
<keyword evidence="4" id="KW-0378">Hydrolase</keyword>
<evidence type="ECO:0000259" key="9">
    <source>
        <dbReference type="SMART" id="SM00645"/>
    </source>
</evidence>
<evidence type="ECO:0000259" key="10">
    <source>
        <dbReference type="SMART" id="SM00848"/>
    </source>
</evidence>
<dbReference type="AlphaFoldDB" id="A0AAD8X3P7"/>
<keyword evidence="12" id="KW-1185">Reference proteome</keyword>
<dbReference type="FunFam" id="3.90.70.10:FF:000204">
    <property type="entry name" value="Papain"/>
    <property type="match status" value="1"/>
</dbReference>
<dbReference type="SUPFAM" id="SSF54001">
    <property type="entry name" value="Cysteine proteinases"/>
    <property type="match status" value="2"/>
</dbReference>
<evidence type="ECO:0000256" key="3">
    <source>
        <dbReference type="ARBA" id="ARBA00022729"/>
    </source>
</evidence>
<evidence type="ECO:0000256" key="4">
    <source>
        <dbReference type="ARBA" id="ARBA00022801"/>
    </source>
</evidence>
<dbReference type="PRINTS" id="PR00705">
    <property type="entry name" value="PAPAIN"/>
</dbReference>
<dbReference type="SMART" id="SM00848">
    <property type="entry name" value="Inhibitor_I29"/>
    <property type="match status" value="2"/>
</dbReference>
<gene>
    <name evidence="11" type="ORF">QYE76_009744</name>
</gene>
<dbReference type="GO" id="GO:0006508">
    <property type="term" value="P:proteolysis"/>
    <property type="evidence" value="ECO:0007669"/>
    <property type="project" value="UniProtKB-KW"/>
</dbReference>
<dbReference type="InterPro" id="IPR000668">
    <property type="entry name" value="Peptidase_C1A_C"/>
</dbReference>
<evidence type="ECO:0000256" key="1">
    <source>
        <dbReference type="ARBA" id="ARBA00008455"/>
    </source>
</evidence>
<evidence type="ECO:0000256" key="7">
    <source>
        <dbReference type="ARBA" id="ARBA00023157"/>
    </source>
</evidence>
<dbReference type="InterPro" id="IPR025661">
    <property type="entry name" value="Pept_asp_AS"/>
</dbReference>
<evidence type="ECO:0000313" key="11">
    <source>
        <dbReference type="EMBL" id="KAK1693047.1"/>
    </source>
</evidence>
<dbReference type="InterPro" id="IPR039417">
    <property type="entry name" value="Peptidase_C1A_papain-like"/>
</dbReference>
<comment type="similarity">
    <text evidence="1">Belongs to the peptidase C1 family.</text>
</comment>
<dbReference type="PROSITE" id="PS00639">
    <property type="entry name" value="THIOL_PROTEASE_HIS"/>
    <property type="match status" value="1"/>
</dbReference>
<evidence type="ECO:0000256" key="2">
    <source>
        <dbReference type="ARBA" id="ARBA00022670"/>
    </source>
</evidence>
<dbReference type="InterPro" id="IPR013128">
    <property type="entry name" value="Peptidase_C1A"/>
</dbReference>
<dbReference type="GO" id="GO:0008234">
    <property type="term" value="F:cysteine-type peptidase activity"/>
    <property type="evidence" value="ECO:0007669"/>
    <property type="project" value="UniProtKB-KW"/>
</dbReference>
<dbReference type="PROSITE" id="PS00640">
    <property type="entry name" value="THIOL_PROTEASE_ASN"/>
    <property type="match status" value="1"/>
</dbReference>
<evidence type="ECO:0000313" key="12">
    <source>
        <dbReference type="Proteomes" id="UP001231189"/>
    </source>
</evidence>
<dbReference type="FunFam" id="3.90.70.10:FF:000067">
    <property type="entry name" value="Senescence-specific cysteine protease"/>
    <property type="match status" value="1"/>
</dbReference>
<organism evidence="11 12">
    <name type="scientific">Lolium multiflorum</name>
    <name type="common">Italian ryegrass</name>
    <name type="synonym">Lolium perenne subsp. multiflorum</name>
    <dbReference type="NCBI Taxonomy" id="4521"/>
    <lineage>
        <taxon>Eukaryota</taxon>
        <taxon>Viridiplantae</taxon>
        <taxon>Streptophyta</taxon>
        <taxon>Embryophyta</taxon>
        <taxon>Tracheophyta</taxon>
        <taxon>Spermatophyta</taxon>
        <taxon>Magnoliopsida</taxon>
        <taxon>Liliopsida</taxon>
        <taxon>Poales</taxon>
        <taxon>Poaceae</taxon>
        <taxon>BOP clade</taxon>
        <taxon>Pooideae</taxon>
        <taxon>Poodae</taxon>
        <taxon>Poeae</taxon>
        <taxon>Poeae Chloroplast Group 2 (Poeae type)</taxon>
        <taxon>Loliodinae</taxon>
        <taxon>Loliinae</taxon>
        <taxon>Lolium</taxon>
    </lineage>
</organism>
<keyword evidence="6" id="KW-0865">Zymogen</keyword>
<evidence type="ECO:0000256" key="6">
    <source>
        <dbReference type="ARBA" id="ARBA00023145"/>
    </source>
</evidence>
<dbReference type="InterPro" id="IPR038765">
    <property type="entry name" value="Papain-like_cys_pep_sf"/>
</dbReference>
<dbReference type="SMART" id="SM00645">
    <property type="entry name" value="Pept_C1"/>
    <property type="match status" value="2"/>
</dbReference>
<dbReference type="InterPro" id="IPR025660">
    <property type="entry name" value="Pept_his_AS"/>
</dbReference>
<dbReference type="InterPro" id="IPR013201">
    <property type="entry name" value="Prot_inhib_I29"/>
</dbReference>
<comment type="caution">
    <text evidence="11">The sequence shown here is derived from an EMBL/GenBank/DDBJ whole genome shotgun (WGS) entry which is preliminary data.</text>
</comment>
<dbReference type="Pfam" id="PF00112">
    <property type="entry name" value="Peptidase_C1"/>
    <property type="match status" value="2"/>
</dbReference>
<keyword evidence="7" id="KW-1015">Disulfide bond</keyword>
<reference evidence="11" key="1">
    <citation type="submission" date="2023-07" db="EMBL/GenBank/DDBJ databases">
        <title>A chromosome-level genome assembly of Lolium multiflorum.</title>
        <authorList>
            <person name="Chen Y."/>
            <person name="Copetti D."/>
            <person name="Kolliker R."/>
            <person name="Studer B."/>
        </authorList>
    </citation>
    <scope>NUCLEOTIDE SEQUENCE</scope>
    <source>
        <strain evidence="11">02402/16</strain>
        <tissue evidence="11">Leaf</tissue>
    </source>
</reference>
<keyword evidence="3" id="KW-0732">Signal</keyword>
<accession>A0AAD8X3P7</accession>
<feature type="domain" description="Cathepsin propeptide inhibitor" evidence="10">
    <location>
        <begin position="39"/>
        <end position="95"/>
    </location>
</feature>
<proteinExistence type="inferred from homology"/>